<dbReference type="AlphaFoldDB" id="X1CLA4"/>
<dbReference type="EMBL" id="BART01012757">
    <property type="protein sequence ID" value="GAG84981.1"/>
    <property type="molecule type" value="Genomic_DNA"/>
</dbReference>
<dbReference type="Pfam" id="PF20511">
    <property type="entry name" value="PMI_typeI_cat"/>
    <property type="match status" value="1"/>
</dbReference>
<feature type="domain" description="Phosphomannose isomerase type I catalytic" evidence="3">
    <location>
        <begin position="8"/>
        <end position="107"/>
    </location>
</feature>
<proteinExistence type="predicted"/>
<feature type="non-terminal residue" evidence="4">
    <location>
        <position position="107"/>
    </location>
</feature>
<evidence type="ECO:0000256" key="1">
    <source>
        <dbReference type="ARBA" id="ARBA00022723"/>
    </source>
</evidence>
<accession>X1CLA4</accession>
<dbReference type="InterPro" id="IPR046457">
    <property type="entry name" value="PMI_typeI_cat"/>
</dbReference>
<gene>
    <name evidence="4" type="ORF">S01H4_26451</name>
</gene>
<comment type="caution">
    <text evidence="4">The sequence shown here is derived from an EMBL/GenBank/DDBJ whole genome shotgun (WGS) entry which is preliminary data.</text>
</comment>
<dbReference type="GO" id="GO:0004476">
    <property type="term" value="F:mannose-6-phosphate isomerase activity"/>
    <property type="evidence" value="ECO:0007669"/>
    <property type="project" value="InterPro"/>
</dbReference>
<sequence>MRKLYPLKFNPIYKEKIWGGEKLHSILNKNVGDIKKCGESWEISGVQENLSIVSNGYLTGNNLEELIEIYMGDLVGDKVFKKFGIEFPLLIKYIDANDVLSIQVHPD</sequence>
<dbReference type="InterPro" id="IPR051804">
    <property type="entry name" value="Carb_Metab_Reg_Kinase/Isom"/>
</dbReference>
<keyword evidence="1" id="KW-0479">Metal-binding</keyword>
<evidence type="ECO:0000313" key="4">
    <source>
        <dbReference type="EMBL" id="GAG84981.1"/>
    </source>
</evidence>
<name>X1CLA4_9ZZZZ</name>
<dbReference type="Gene3D" id="2.60.120.10">
    <property type="entry name" value="Jelly Rolls"/>
    <property type="match status" value="1"/>
</dbReference>
<organism evidence="4">
    <name type="scientific">marine sediment metagenome</name>
    <dbReference type="NCBI Taxonomy" id="412755"/>
    <lineage>
        <taxon>unclassified sequences</taxon>
        <taxon>metagenomes</taxon>
        <taxon>ecological metagenomes</taxon>
    </lineage>
</organism>
<protein>
    <recommendedName>
        <fullName evidence="3">Phosphomannose isomerase type I catalytic domain-containing protein</fullName>
    </recommendedName>
</protein>
<dbReference type="PANTHER" id="PTHR42742">
    <property type="entry name" value="TRANSCRIPTIONAL REPRESSOR MPRA"/>
    <property type="match status" value="1"/>
</dbReference>
<dbReference type="PANTHER" id="PTHR42742:SF3">
    <property type="entry name" value="FRUCTOKINASE"/>
    <property type="match status" value="1"/>
</dbReference>
<keyword evidence="2" id="KW-0862">Zinc</keyword>
<dbReference type="SUPFAM" id="SSF51182">
    <property type="entry name" value="RmlC-like cupins"/>
    <property type="match status" value="1"/>
</dbReference>
<dbReference type="GO" id="GO:0008270">
    <property type="term" value="F:zinc ion binding"/>
    <property type="evidence" value="ECO:0007669"/>
    <property type="project" value="InterPro"/>
</dbReference>
<evidence type="ECO:0000256" key="2">
    <source>
        <dbReference type="ARBA" id="ARBA00022833"/>
    </source>
</evidence>
<dbReference type="InterPro" id="IPR011051">
    <property type="entry name" value="RmlC_Cupin_sf"/>
</dbReference>
<dbReference type="InterPro" id="IPR014710">
    <property type="entry name" value="RmlC-like_jellyroll"/>
</dbReference>
<evidence type="ECO:0000259" key="3">
    <source>
        <dbReference type="Pfam" id="PF20511"/>
    </source>
</evidence>
<reference evidence="4" key="1">
    <citation type="journal article" date="2014" name="Front. Microbiol.">
        <title>High frequency of phylogenetically diverse reductive dehalogenase-homologous genes in deep subseafloor sedimentary metagenomes.</title>
        <authorList>
            <person name="Kawai M."/>
            <person name="Futagami T."/>
            <person name="Toyoda A."/>
            <person name="Takaki Y."/>
            <person name="Nishi S."/>
            <person name="Hori S."/>
            <person name="Arai W."/>
            <person name="Tsubouchi T."/>
            <person name="Morono Y."/>
            <person name="Uchiyama I."/>
            <person name="Ito T."/>
            <person name="Fujiyama A."/>
            <person name="Inagaki F."/>
            <person name="Takami H."/>
        </authorList>
    </citation>
    <scope>NUCLEOTIDE SEQUENCE</scope>
    <source>
        <strain evidence="4">Expedition CK06-06</strain>
    </source>
</reference>